<evidence type="ECO:0000256" key="1">
    <source>
        <dbReference type="SAM" id="MobiDB-lite"/>
    </source>
</evidence>
<dbReference type="EMBL" id="JMSN01000013">
    <property type="protein sequence ID" value="KDN52132.1"/>
    <property type="molecule type" value="Genomic_DNA"/>
</dbReference>
<evidence type="ECO:0000313" key="4">
    <source>
        <dbReference type="Proteomes" id="UP000027361"/>
    </source>
</evidence>
<dbReference type="AlphaFoldDB" id="A0A066WDV0"/>
<dbReference type="OrthoDB" id="3362246at2759"/>
<dbReference type="GeneID" id="25266367"/>
<accession>A0A066WDV0</accession>
<keyword evidence="4" id="KW-1185">Reference proteome</keyword>
<name>A0A066WDV0_TILAU</name>
<dbReference type="Proteomes" id="UP000027361">
    <property type="component" value="Unassembled WGS sequence"/>
</dbReference>
<feature type="region of interest" description="Disordered" evidence="1">
    <location>
        <begin position="112"/>
        <end position="162"/>
    </location>
</feature>
<dbReference type="RefSeq" id="XP_013244987.1">
    <property type="nucleotide sequence ID" value="XM_013389533.1"/>
</dbReference>
<organism evidence="3 4">
    <name type="scientific">Tilletiaria anomala (strain ATCC 24038 / CBS 436.72 / UBC 951)</name>
    <dbReference type="NCBI Taxonomy" id="1037660"/>
    <lineage>
        <taxon>Eukaryota</taxon>
        <taxon>Fungi</taxon>
        <taxon>Dikarya</taxon>
        <taxon>Basidiomycota</taxon>
        <taxon>Ustilaginomycotina</taxon>
        <taxon>Exobasidiomycetes</taxon>
        <taxon>Georgefischeriales</taxon>
        <taxon>Tilletiariaceae</taxon>
        <taxon>Tilletiaria</taxon>
    </lineage>
</organism>
<reference evidence="3 4" key="1">
    <citation type="submission" date="2014-05" db="EMBL/GenBank/DDBJ databases">
        <title>Draft genome sequence of a rare smut relative, Tilletiaria anomala UBC 951.</title>
        <authorList>
            <consortium name="DOE Joint Genome Institute"/>
            <person name="Toome M."/>
            <person name="Kuo A."/>
            <person name="Henrissat B."/>
            <person name="Lipzen A."/>
            <person name="Tritt A."/>
            <person name="Yoshinaga Y."/>
            <person name="Zane M."/>
            <person name="Barry K."/>
            <person name="Grigoriev I.V."/>
            <person name="Spatafora J.W."/>
            <person name="Aimea M.C."/>
        </authorList>
    </citation>
    <scope>NUCLEOTIDE SEQUENCE [LARGE SCALE GENOMIC DNA]</scope>
    <source>
        <strain evidence="3 4">UBC 951</strain>
    </source>
</reference>
<sequence>MQLSQITYTLLLAGAVWAQSAGISINTPTGSLIVGIPVQITFSGGQSPYTLLVNDYTGGQSNGLLDTIQSIQSSPYTFVPTSGEVGKQLQFDLRDANGAQAQSGATSAKVVASNSSSGSSSSSSSSTSASSSTASSSTASSSTKPSSSASSSSKPNSAASLRGAAGAVAGVVGMAAAALF</sequence>
<keyword evidence="2" id="KW-0732">Signal</keyword>
<dbReference type="InParanoid" id="A0A066WDV0"/>
<dbReference type="STRING" id="1037660.A0A066WDV0"/>
<dbReference type="HOGENOM" id="CLU_1497243_0_0_1"/>
<evidence type="ECO:0000313" key="3">
    <source>
        <dbReference type="EMBL" id="KDN52132.1"/>
    </source>
</evidence>
<feature type="chain" id="PRO_5001628934" evidence="2">
    <location>
        <begin position="19"/>
        <end position="180"/>
    </location>
</feature>
<feature type="signal peptide" evidence="2">
    <location>
        <begin position="1"/>
        <end position="18"/>
    </location>
</feature>
<protein>
    <submittedName>
        <fullName evidence="3">Uncharacterized protein</fullName>
    </submittedName>
</protein>
<proteinExistence type="predicted"/>
<comment type="caution">
    <text evidence="3">The sequence shown here is derived from an EMBL/GenBank/DDBJ whole genome shotgun (WGS) entry which is preliminary data.</text>
</comment>
<gene>
    <name evidence="3" type="ORF">K437DRAFT_272672</name>
</gene>
<evidence type="ECO:0000256" key="2">
    <source>
        <dbReference type="SAM" id="SignalP"/>
    </source>
</evidence>